<feature type="non-terminal residue" evidence="1">
    <location>
        <position position="128"/>
    </location>
</feature>
<comment type="caution">
    <text evidence="1">The sequence shown here is derived from an EMBL/GenBank/DDBJ whole genome shotgun (WGS) entry which is preliminary data.</text>
</comment>
<sequence>MEARLKIKTDIHEEIEIPEILIKKFTQAWQECENKEGYKSFEDFVDADGWEIIYSFLGECNGEMVDKELAIFLCNYETGTIPSQGGYPTSEFFTFKEKGTEYTILAFGWLNEKNDPLYMIGYKEVKNA</sequence>
<dbReference type="EMBL" id="BARW01011840">
    <property type="protein sequence ID" value="GAI77335.1"/>
    <property type="molecule type" value="Genomic_DNA"/>
</dbReference>
<organism evidence="1">
    <name type="scientific">marine sediment metagenome</name>
    <dbReference type="NCBI Taxonomy" id="412755"/>
    <lineage>
        <taxon>unclassified sequences</taxon>
        <taxon>metagenomes</taxon>
        <taxon>ecological metagenomes</taxon>
    </lineage>
</organism>
<accession>X1SPP7</accession>
<name>X1SPP7_9ZZZZ</name>
<proteinExistence type="predicted"/>
<protein>
    <submittedName>
        <fullName evidence="1">Uncharacterized protein</fullName>
    </submittedName>
</protein>
<reference evidence="1" key="1">
    <citation type="journal article" date="2014" name="Front. Microbiol.">
        <title>High frequency of phylogenetically diverse reductive dehalogenase-homologous genes in deep subseafloor sedimentary metagenomes.</title>
        <authorList>
            <person name="Kawai M."/>
            <person name="Futagami T."/>
            <person name="Toyoda A."/>
            <person name="Takaki Y."/>
            <person name="Nishi S."/>
            <person name="Hori S."/>
            <person name="Arai W."/>
            <person name="Tsubouchi T."/>
            <person name="Morono Y."/>
            <person name="Uchiyama I."/>
            <person name="Ito T."/>
            <person name="Fujiyama A."/>
            <person name="Inagaki F."/>
            <person name="Takami H."/>
        </authorList>
    </citation>
    <scope>NUCLEOTIDE SEQUENCE</scope>
    <source>
        <strain evidence="1">Expedition CK06-06</strain>
    </source>
</reference>
<evidence type="ECO:0000313" key="1">
    <source>
        <dbReference type="EMBL" id="GAI77335.1"/>
    </source>
</evidence>
<dbReference type="AlphaFoldDB" id="X1SPP7"/>
<gene>
    <name evidence="1" type="ORF">S12H4_22630</name>
</gene>